<evidence type="ECO:0000256" key="1">
    <source>
        <dbReference type="SAM" id="MobiDB-lite"/>
    </source>
</evidence>
<proteinExistence type="predicted"/>
<feature type="region of interest" description="Disordered" evidence="1">
    <location>
        <begin position="44"/>
        <end position="86"/>
    </location>
</feature>
<reference evidence="2 3" key="1">
    <citation type="submission" date="2016-10" db="EMBL/GenBank/DDBJ databases">
        <authorList>
            <person name="de Groot N.N."/>
        </authorList>
    </citation>
    <scope>NUCLEOTIDE SEQUENCE [LARGE SCALE GENOMIC DNA]</scope>
    <source>
        <strain evidence="2 3">CGMCC 4.5598</strain>
    </source>
</reference>
<dbReference type="RefSeq" id="WP_091094107.1">
    <property type="nucleotide sequence ID" value="NZ_FOHX01000027.1"/>
</dbReference>
<dbReference type="AlphaFoldDB" id="A0A1I0LWM4"/>
<dbReference type="EMBL" id="FOHX01000027">
    <property type="protein sequence ID" value="SEU46767.1"/>
    <property type="molecule type" value="Genomic_DNA"/>
</dbReference>
<evidence type="ECO:0000313" key="2">
    <source>
        <dbReference type="EMBL" id="SEU46767.1"/>
    </source>
</evidence>
<keyword evidence="3" id="KW-1185">Reference proteome</keyword>
<dbReference type="Proteomes" id="UP000199361">
    <property type="component" value="Unassembled WGS sequence"/>
</dbReference>
<sequence length="217" mass="24273">MDKLVATGNPIVDAYLKVARAMLVPQAMLEAAETVLDRAQQADAEKHGFHGTAERRQRAERAYDEANRQACAARRPEDHAKESARDADPHLYALAAAEVERMWESFYARKYSTDPAPRWSADWQAKALSTVPTRWDELEPGAEIHLTYETTGQTIVWRFAGLGDVHPDNSDLRIARYTEHGSWRDSGQVVELAVPPGNRVAAHVKTPHMTIVSSGRF</sequence>
<dbReference type="STRING" id="568860.SAMN05421811_127141"/>
<gene>
    <name evidence="2" type="ORF">SAMN05421811_127141</name>
</gene>
<feature type="compositionally biased region" description="Basic and acidic residues" evidence="1">
    <location>
        <begin position="44"/>
        <end position="67"/>
    </location>
</feature>
<dbReference type="OrthoDB" id="3534347at2"/>
<feature type="compositionally biased region" description="Basic and acidic residues" evidence="1">
    <location>
        <begin position="74"/>
        <end position="86"/>
    </location>
</feature>
<name>A0A1I0LWM4_9ACTN</name>
<evidence type="ECO:0000313" key="3">
    <source>
        <dbReference type="Proteomes" id="UP000199361"/>
    </source>
</evidence>
<protein>
    <submittedName>
        <fullName evidence="2">Uncharacterized protein</fullName>
    </submittedName>
</protein>
<accession>A0A1I0LWM4</accession>
<organism evidence="2 3">
    <name type="scientific">Nonomuraea wenchangensis</name>
    <dbReference type="NCBI Taxonomy" id="568860"/>
    <lineage>
        <taxon>Bacteria</taxon>
        <taxon>Bacillati</taxon>
        <taxon>Actinomycetota</taxon>
        <taxon>Actinomycetes</taxon>
        <taxon>Streptosporangiales</taxon>
        <taxon>Streptosporangiaceae</taxon>
        <taxon>Nonomuraea</taxon>
    </lineage>
</organism>